<proteinExistence type="predicted"/>
<organism evidence="1 2">
    <name type="scientific">Dallia pectoralis</name>
    <name type="common">Alaska blackfish</name>
    <dbReference type="NCBI Taxonomy" id="75939"/>
    <lineage>
        <taxon>Eukaryota</taxon>
        <taxon>Metazoa</taxon>
        <taxon>Chordata</taxon>
        <taxon>Craniata</taxon>
        <taxon>Vertebrata</taxon>
        <taxon>Euteleostomi</taxon>
        <taxon>Actinopterygii</taxon>
        <taxon>Neopterygii</taxon>
        <taxon>Teleostei</taxon>
        <taxon>Protacanthopterygii</taxon>
        <taxon>Esociformes</taxon>
        <taxon>Umbridae</taxon>
        <taxon>Dallia</taxon>
    </lineage>
</organism>
<evidence type="ECO:0000313" key="2">
    <source>
        <dbReference type="Proteomes" id="UP001157502"/>
    </source>
</evidence>
<dbReference type="EMBL" id="CM055751">
    <property type="protein sequence ID" value="KAJ7992887.1"/>
    <property type="molecule type" value="Genomic_DNA"/>
</dbReference>
<evidence type="ECO:0000313" key="1">
    <source>
        <dbReference type="EMBL" id="KAJ7992887.1"/>
    </source>
</evidence>
<keyword evidence="2" id="KW-1185">Reference proteome</keyword>
<gene>
    <name evidence="1" type="ORF">DPEC_G00266740</name>
</gene>
<dbReference type="Proteomes" id="UP001157502">
    <property type="component" value="Chromosome 24"/>
</dbReference>
<protein>
    <submittedName>
        <fullName evidence="1">Uncharacterized protein</fullName>
    </submittedName>
</protein>
<accession>A0ACC2FNE7</accession>
<comment type="caution">
    <text evidence="1">The sequence shown here is derived from an EMBL/GenBank/DDBJ whole genome shotgun (WGS) entry which is preliminary data.</text>
</comment>
<sequence length="444" mass="49270">MLNLLTALAEVGTPVPVPAVEGMASGTPWGHSYSRRVSGTDKGRLICYLTARTSSIETERMAVKRNHLSQLMEAGRTSLHVHFYAVSLCPALHPLVAQKNLTLDFSLFLRVKNSSAESCQACCALLIFGLWLLAVAVLSHNPPVSQTFDCWPAWRHQVVTALLDTKPILKVEAWHRLPGTASHPPDFTGDAFCRWTLCLRHMESGHVPGQYQLQHHHACPQGTFKSTQGPALCQQCPPNSRSTAEAATICTCRNGYYRGDMDPPEASCTSVPSGPRNVISVVNETSVILEWQPPRETGARDDVTYNIVCRKCHADWPSCSNCDDSVEYIPRQQGLMETTVFISNLWAHTPYAFEIHAINGVTNKSPYPAQHVSINITTNQAAPSLVPIMHQVSSTMKSFTLSWPQPEQPNGKILEYELRYYEKKQRLPLNMKLPDREGCPVVSS</sequence>
<reference evidence="1" key="1">
    <citation type="submission" date="2021-05" db="EMBL/GenBank/DDBJ databases">
        <authorList>
            <person name="Pan Q."/>
            <person name="Jouanno E."/>
            <person name="Zahm M."/>
            <person name="Klopp C."/>
            <person name="Cabau C."/>
            <person name="Louis A."/>
            <person name="Berthelot C."/>
            <person name="Parey E."/>
            <person name="Roest Crollius H."/>
            <person name="Montfort J."/>
            <person name="Robinson-Rechavi M."/>
            <person name="Bouchez O."/>
            <person name="Lampietro C."/>
            <person name="Lopez Roques C."/>
            <person name="Donnadieu C."/>
            <person name="Postlethwait J."/>
            <person name="Bobe J."/>
            <person name="Dillon D."/>
            <person name="Chandos A."/>
            <person name="von Hippel F."/>
            <person name="Guiguen Y."/>
        </authorList>
    </citation>
    <scope>NUCLEOTIDE SEQUENCE</scope>
    <source>
        <strain evidence="1">YG-Jan2019</strain>
    </source>
</reference>
<name>A0ACC2FNE7_DALPE</name>